<protein>
    <submittedName>
        <fullName evidence="3">IPT/TIG domain-containing protein</fullName>
    </submittedName>
</protein>
<organism evidence="3 4">
    <name type="scientific">Bacteroides difficilis</name>
    <dbReference type="NCBI Taxonomy" id="2763021"/>
    <lineage>
        <taxon>Bacteria</taxon>
        <taxon>Pseudomonadati</taxon>
        <taxon>Bacteroidota</taxon>
        <taxon>Bacteroidia</taxon>
        <taxon>Bacteroidales</taxon>
        <taxon>Bacteroidaceae</taxon>
        <taxon>Bacteroides</taxon>
    </lineage>
</organism>
<evidence type="ECO:0000313" key="3">
    <source>
        <dbReference type="EMBL" id="MBC5604870.1"/>
    </source>
</evidence>
<dbReference type="Pfam" id="PF01833">
    <property type="entry name" value="TIG"/>
    <property type="match status" value="1"/>
</dbReference>
<gene>
    <name evidence="3" type="ORF">H8S67_09330</name>
</gene>
<sequence length="389" mass="42915">MKNKYIWMLGTWMCTVSAFTSCQDIVTYEEEMDDSEFVSTGAPVIEGVYTPDGMETPVTGADLGEMIVLKGKNLSNVTQIRLNDRKVSLSEVYATASRVYFPVPGEVPTDITNKLYFETELGYTTTDFKVIIPSLVVTGLYNEFALPGSDVQIVGGYFDIYGFGGENERSVVTMNGTALVVKEVTSTSMTVTLPNDISDNGSIQVTYVGTEGETVFNIPYRQSNSIVWNLSNPDGYSFWAGTSLITDGNNAGDPQALCGPYFRVKGDYSGWSWNNLLCGGFNLSEEVASNPSDYWLKFEVSSSKNTPFYDSATAGYIIQLNSGSYAWNPSSSNSFNTYGEWATVRLELTSVATNGLSAGWTNFFWIMQPNSDWTVDHSFANIRIEKKQN</sequence>
<comment type="caution">
    <text evidence="3">The sequence shown here is derived from an EMBL/GenBank/DDBJ whole genome shotgun (WGS) entry which is preliminary data.</text>
</comment>
<reference evidence="3 4" key="1">
    <citation type="submission" date="2020-08" db="EMBL/GenBank/DDBJ databases">
        <title>Genome public.</title>
        <authorList>
            <person name="Liu C."/>
            <person name="Sun Q."/>
        </authorList>
    </citation>
    <scope>NUCLEOTIDE SEQUENCE [LARGE SCALE GENOMIC DNA]</scope>
    <source>
        <strain evidence="3 4">M27</strain>
    </source>
</reference>
<dbReference type="Proteomes" id="UP000600600">
    <property type="component" value="Unassembled WGS sequence"/>
</dbReference>
<evidence type="ECO:0000259" key="2">
    <source>
        <dbReference type="Pfam" id="PF18329"/>
    </source>
</evidence>
<dbReference type="InterPro" id="IPR013783">
    <property type="entry name" value="Ig-like_fold"/>
</dbReference>
<evidence type="ECO:0000259" key="1">
    <source>
        <dbReference type="Pfam" id="PF01833"/>
    </source>
</evidence>
<dbReference type="Pfam" id="PF18329">
    <property type="entry name" value="SGBP_B_XBD"/>
    <property type="match status" value="1"/>
</dbReference>
<accession>A0ABR7CAN5</accession>
<dbReference type="EMBL" id="JACOOE010000004">
    <property type="protein sequence ID" value="MBC5604870.1"/>
    <property type="molecule type" value="Genomic_DNA"/>
</dbReference>
<evidence type="ECO:0000313" key="4">
    <source>
        <dbReference type="Proteomes" id="UP000600600"/>
    </source>
</evidence>
<keyword evidence="4" id="KW-1185">Reference proteome</keyword>
<proteinExistence type="predicted"/>
<feature type="domain" description="IPT/TIG" evidence="1">
    <location>
        <begin position="148"/>
        <end position="210"/>
    </location>
</feature>
<name>A0ABR7CAN5_9BACE</name>
<dbReference type="Gene3D" id="2.60.40.10">
    <property type="entry name" value="Immunoglobulins"/>
    <property type="match status" value="2"/>
</dbReference>
<dbReference type="PROSITE" id="PS51257">
    <property type="entry name" value="PROKAR_LIPOPROTEIN"/>
    <property type="match status" value="1"/>
</dbReference>
<dbReference type="InterPro" id="IPR040475">
    <property type="entry name" value="SGBP_B_XBD"/>
</dbReference>
<dbReference type="InterPro" id="IPR002909">
    <property type="entry name" value="IPT_dom"/>
</dbReference>
<dbReference type="RefSeq" id="WP_186967129.1">
    <property type="nucleotide sequence ID" value="NZ_JACOOE010000004.1"/>
</dbReference>
<feature type="domain" description="Surface glycan-binding protein B xyloglucan binding" evidence="2">
    <location>
        <begin position="228"/>
        <end position="386"/>
    </location>
</feature>